<feature type="compositionally biased region" description="Low complexity" evidence="13">
    <location>
        <begin position="702"/>
        <end position="724"/>
    </location>
</feature>
<gene>
    <name evidence="15" type="ORF">CYBJADRAFT_168835</name>
</gene>
<dbReference type="PANTHER" id="PTHR47969:SF15">
    <property type="entry name" value="CHROMOSOME-ASSOCIATED KINESIN KIF4A-RELATED"/>
    <property type="match status" value="1"/>
</dbReference>
<evidence type="ECO:0000313" key="16">
    <source>
        <dbReference type="Proteomes" id="UP000094389"/>
    </source>
</evidence>
<protein>
    <recommendedName>
        <fullName evidence="11">Kinesin-like protein</fullName>
    </recommendedName>
</protein>
<dbReference type="GeneID" id="30989920"/>
<comment type="similarity">
    <text evidence="9">Belongs to the TRAFAC class myosin-kinesin ATPase superfamily. Kinesin family. KIN-5/BimC subfamily.</text>
</comment>
<dbReference type="EMBL" id="KV453936">
    <property type="protein sequence ID" value="ODV72159.1"/>
    <property type="molecule type" value="Genomic_DNA"/>
</dbReference>
<dbReference type="GO" id="GO:0051231">
    <property type="term" value="P:spindle elongation"/>
    <property type="evidence" value="ECO:0007669"/>
    <property type="project" value="TreeGrafter"/>
</dbReference>
<dbReference type="SMART" id="SM00129">
    <property type="entry name" value="KISc"/>
    <property type="match status" value="1"/>
</dbReference>
<dbReference type="PANTHER" id="PTHR47969">
    <property type="entry name" value="CHROMOSOME-ASSOCIATED KINESIN KIF4A-RELATED"/>
    <property type="match status" value="1"/>
</dbReference>
<proteinExistence type="inferred from homology"/>
<evidence type="ECO:0000256" key="7">
    <source>
        <dbReference type="ARBA" id="ARBA00023175"/>
    </source>
</evidence>
<feature type="coiled-coil region" evidence="12">
    <location>
        <begin position="571"/>
        <end position="605"/>
    </location>
</feature>
<dbReference type="PRINTS" id="PR00380">
    <property type="entry name" value="KINESINHEAVY"/>
</dbReference>
<keyword evidence="2" id="KW-0963">Cytoplasm</keyword>
<dbReference type="GO" id="GO:0005874">
    <property type="term" value="C:microtubule"/>
    <property type="evidence" value="ECO:0007669"/>
    <property type="project" value="UniProtKB-KW"/>
</dbReference>
<dbReference type="InterPro" id="IPR027417">
    <property type="entry name" value="P-loop_NTPase"/>
</dbReference>
<dbReference type="GO" id="GO:0007052">
    <property type="term" value="P:mitotic spindle organization"/>
    <property type="evidence" value="ECO:0007669"/>
    <property type="project" value="TreeGrafter"/>
</dbReference>
<organism evidence="15 16">
    <name type="scientific">Cyberlindnera jadinii (strain ATCC 18201 / CBS 1600 / BCRC 20928 / JCM 3617 / NBRC 0987 / NRRL Y-1542)</name>
    <name type="common">Torula yeast</name>
    <name type="synonym">Candida utilis</name>
    <dbReference type="NCBI Taxonomy" id="983966"/>
    <lineage>
        <taxon>Eukaryota</taxon>
        <taxon>Fungi</taxon>
        <taxon>Dikarya</taxon>
        <taxon>Ascomycota</taxon>
        <taxon>Saccharomycotina</taxon>
        <taxon>Saccharomycetes</taxon>
        <taxon>Phaffomycetales</taxon>
        <taxon>Phaffomycetaceae</taxon>
        <taxon>Cyberlindnera</taxon>
    </lineage>
</organism>
<feature type="region of interest" description="Disordered" evidence="13">
    <location>
        <begin position="1"/>
        <end position="97"/>
    </location>
</feature>
<sequence>MTDSGFSTSHATARERMTSSPSSSSLRRQSSLSSLSPTAALATASSRRRSKVSISNTPPGLSKMVGTPSKRLSYMSPSSAKTPLKSPLKSPVKDTSRNRDSIKVIARFRPEAENEKSHGSQTCHVVMDQYTTRFKDEEYQFDRVFDSDSSQKEVFDFSVSQTVDDLFDGYNGTVLVYGQTGSGKTYTMMGPSIDDEESKGIIPRIADAIFERISQATDETECTLSASYMEIYMEQIRDLLSGPSSKQLTIHEDGLNGVHVRNLNRQYLGSNEDLYRLLQRGSELRAVASTEMNVESSRSHAILQIDLTQESLQDGIKRSKLFLVDLAGSEKVGKTGASGQTLEEAKKINSSLSSLGNVISALTDSKSSHIPYRDSKLTRILQESLGGNSKTSLIINCSPSSYNESETISTLRFGSRAKKIKNKAHVNAEPSQLDMMRQIEHLTRLNQDHELKLKEMSIELDLWRTGVNKLTQPEPVSKEPAVDEVSSAMIHKVEYLENRLRELTAMLGKCPSFATPPSDTSLVKQLEDSQTMNNVLLSDLESKCLLIVDLQTKLDSAIEASKKATTDDDHLKALDQTLEQFTSKINNLEQQNHQFVKEIQGLRSISQTRADRIKALEKLLEGSRHDDSHGFDYKFFSLRERLSSVRTVVPNPPSVHSADNNVCHSVYGDFGDKEGTGGCLGDLKPFHTDVVRDHDEIRGWRRTSTSSGPVRSRSTTSSRSASVTSGGFARMGLLLNVVKPTAKVDEE</sequence>
<dbReference type="InterPro" id="IPR036961">
    <property type="entry name" value="Kinesin_motor_dom_sf"/>
</dbReference>
<dbReference type="Pfam" id="PF00225">
    <property type="entry name" value="Kinesin"/>
    <property type="match status" value="1"/>
</dbReference>
<dbReference type="PROSITE" id="PS50067">
    <property type="entry name" value="KINESIN_MOTOR_2"/>
    <property type="match status" value="1"/>
</dbReference>
<evidence type="ECO:0000256" key="13">
    <source>
        <dbReference type="SAM" id="MobiDB-lite"/>
    </source>
</evidence>
<dbReference type="PROSITE" id="PS00411">
    <property type="entry name" value="KINESIN_MOTOR_1"/>
    <property type="match status" value="1"/>
</dbReference>
<evidence type="ECO:0000256" key="9">
    <source>
        <dbReference type="ARBA" id="ARBA00034704"/>
    </source>
</evidence>
<keyword evidence="3 11" id="KW-0493">Microtubule</keyword>
<feature type="compositionally biased region" description="Polar residues" evidence="13">
    <location>
        <begin position="1"/>
        <end position="11"/>
    </location>
</feature>
<evidence type="ECO:0000256" key="1">
    <source>
        <dbReference type="ARBA" id="ARBA00004245"/>
    </source>
</evidence>
<dbReference type="InterPro" id="IPR027640">
    <property type="entry name" value="Kinesin-like_fam"/>
</dbReference>
<evidence type="ECO:0000256" key="12">
    <source>
        <dbReference type="SAM" id="Coils"/>
    </source>
</evidence>
<dbReference type="GO" id="GO:0008017">
    <property type="term" value="F:microtubule binding"/>
    <property type="evidence" value="ECO:0007669"/>
    <property type="project" value="InterPro"/>
</dbReference>
<dbReference type="GO" id="GO:0007018">
    <property type="term" value="P:microtubule-based movement"/>
    <property type="evidence" value="ECO:0007669"/>
    <property type="project" value="InterPro"/>
</dbReference>
<keyword evidence="7 10" id="KW-0505">Motor protein</keyword>
<dbReference type="GO" id="GO:0003777">
    <property type="term" value="F:microtubule motor activity"/>
    <property type="evidence" value="ECO:0007669"/>
    <property type="project" value="InterPro"/>
</dbReference>
<accession>A0A1E4RY12</accession>
<keyword evidence="8" id="KW-0206">Cytoskeleton</keyword>
<evidence type="ECO:0000256" key="3">
    <source>
        <dbReference type="ARBA" id="ARBA00022701"/>
    </source>
</evidence>
<reference evidence="15 16" key="1">
    <citation type="journal article" date="2016" name="Proc. Natl. Acad. Sci. U.S.A.">
        <title>Comparative genomics of biotechnologically important yeasts.</title>
        <authorList>
            <person name="Riley R."/>
            <person name="Haridas S."/>
            <person name="Wolfe K.H."/>
            <person name="Lopes M.R."/>
            <person name="Hittinger C.T."/>
            <person name="Goeker M."/>
            <person name="Salamov A.A."/>
            <person name="Wisecaver J.H."/>
            <person name="Long T.M."/>
            <person name="Calvey C.H."/>
            <person name="Aerts A.L."/>
            <person name="Barry K.W."/>
            <person name="Choi C."/>
            <person name="Clum A."/>
            <person name="Coughlan A.Y."/>
            <person name="Deshpande S."/>
            <person name="Douglass A.P."/>
            <person name="Hanson S.J."/>
            <person name="Klenk H.-P."/>
            <person name="LaButti K.M."/>
            <person name="Lapidus A."/>
            <person name="Lindquist E.A."/>
            <person name="Lipzen A.M."/>
            <person name="Meier-Kolthoff J.P."/>
            <person name="Ohm R.A."/>
            <person name="Otillar R.P."/>
            <person name="Pangilinan J.L."/>
            <person name="Peng Y."/>
            <person name="Rokas A."/>
            <person name="Rosa C.A."/>
            <person name="Scheuner C."/>
            <person name="Sibirny A.A."/>
            <person name="Slot J.C."/>
            <person name="Stielow J.B."/>
            <person name="Sun H."/>
            <person name="Kurtzman C.P."/>
            <person name="Blackwell M."/>
            <person name="Grigoriev I.V."/>
            <person name="Jeffries T.W."/>
        </authorList>
    </citation>
    <scope>NUCLEOTIDE SEQUENCE [LARGE SCALE GENOMIC DNA]</scope>
    <source>
        <strain evidence="16">ATCC 18201 / CBS 1600 / BCRC 20928 / JCM 3617 / NBRC 0987 / NRRL Y-1542</strain>
    </source>
</reference>
<evidence type="ECO:0000256" key="2">
    <source>
        <dbReference type="ARBA" id="ARBA00022490"/>
    </source>
</evidence>
<keyword evidence="16" id="KW-1185">Reference proteome</keyword>
<comment type="subcellular location">
    <subcellularLocation>
        <location evidence="1">Cytoplasm</location>
        <location evidence="1">Cytoskeleton</location>
    </subcellularLocation>
</comment>
<feature type="compositionally biased region" description="Low complexity" evidence="13">
    <location>
        <begin position="19"/>
        <end position="45"/>
    </location>
</feature>
<feature type="binding site" evidence="10">
    <location>
        <begin position="178"/>
        <end position="185"/>
    </location>
    <ligand>
        <name>ATP</name>
        <dbReference type="ChEBI" id="CHEBI:30616"/>
    </ligand>
</feature>
<evidence type="ECO:0000256" key="6">
    <source>
        <dbReference type="ARBA" id="ARBA00023054"/>
    </source>
</evidence>
<evidence type="ECO:0000256" key="4">
    <source>
        <dbReference type="ARBA" id="ARBA00022741"/>
    </source>
</evidence>
<dbReference type="GO" id="GO:0005875">
    <property type="term" value="C:microtubule associated complex"/>
    <property type="evidence" value="ECO:0007669"/>
    <property type="project" value="TreeGrafter"/>
</dbReference>
<evidence type="ECO:0000256" key="8">
    <source>
        <dbReference type="ARBA" id="ARBA00023212"/>
    </source>
</evidence>
<evidence type="ECO:0000313" key="15">
    <source>
        <dbReference type="EMBL" id="ODV72159.1"/>
    </source>
</evidence>
<keyword evidence="6 12" id="KW-0175">Coiled coil</keyword>
<dbReference type="OrthoDB" id="3176171at2759"/>
<dbReference type="RefSeq" id="XP_020069198.1">
    <property type="nucleotide sequence ID" value="XM_020215524.1"/>
</dbReference>
<keyword evidence="4 10" id="KW-0547">Nucleotide-binding</keyword>
<dbReference type="FunFam" id="3.40.850.10:FF:000019">
    <property type="entry name" value="Kinesin-like protein KIN-5D"/>
    <property type="match status" value="1"/>
</dbReference>
<evidence type="ECO:0000259" key="14">
    <source>
        <dbReference type="PROSITE" id="PS50067"/>
    </source>
</evidence>
<dbReference type="GO" id="GO:0005524">
    <property type="term" value="F:ATP binding"/>
    <property type="evidence" value="ECO:0007669"/>
    <property type="project" value="UniProtKB-UniRule"/>
</dbReference>
<feature type="region of interest" description="Disordered" evidence="13">
    <location>
        <begin position="699"/>
        <end position="724"/>
    </location>
</feature>
<feature type="domain" description="Kinesin motor" evidence="14">
    <location>
        <begin position="101"/>
        <end position="420"/>
    </location>
</feature>
<name>A0A1E4RY12_CYBJN</name>
<dbReference type="AlphaFoldDB" id="A0A1E4RY12"/>
<dbReference type="CDD" id="cd01369">
    <property type="entry name" value="KISc_KHC_KIF5"/>
    <property type="match status" value="1"/>
</dbReference>
<dbReference type="InterPro" id="IPR019821">
    <property type="entry name" value="Kinesin_motor_CS"/>
</dbReference>
<dbReference type="InterPro" id="IPR001752">
    <property type="entry name" value="Kinesin_motor_dom"/>
</dbReference>
<evidence type="ECO:0000256" key="10">
    <source>
        <dbReference type="PROSITE-ProRule" id="PRU00283"/>
    </source>
</evidence>
<dbReference type="STRING" id="983966.A0A1E4RY12"/>
<dbReference type="Gene3D" id="3.40.850.10">
    <property type="entry name" value="Kinesin motor domain"/>
    <property type="match status" value="1"/>
</dbReference>
<evidence type="ECO:0000256" key="5">
    <source>
        <dbReference type="ARBA" id="ARBA00022840"/>
    </source>
</evidence>
<evidence type="ECO:0000256" key="11">
    <source>
        <dbReference type="RuleBase" id="RU000394"/>
    </source>
</evidence>
<keyword evidence="5 10" id="KW-0067">ATP-binding</keyword>
<dbReference type="SUPFAM" id="SSF52540">
    <property type="entry name" value="P-loop containing nucleoside triphosphate hydrolases"/>
    <property type="match status" value="1"/>
</dbReference>
<dbReference type="Proteomes" id="UP000094389">
    <property type="component" value="Unassembled WGS sequence"/>
</dbReference>
<dbReference type="OMA" id="DMNVEHE"/>